<accession>A0A8J2PBB2</accession>
<evidence type="ECO:0000313" key="2">
    <source>
        <dbReference type="Proteomes" id="UP000708208"/>
    </source>
</evidence>
<sequence>MAGAHADLRFLKQLALNSIELSAMSSSEKLVALERWKKLWVKFLDKVTETFEPEFIEINKHKNKYYE</sequence>
<comment type="caution">
    <text evidence="1">The sequence shown here is derived from an EMBL/GenBank/DDBJ whole genome shotgun (WGS) entry which is preliminary data.</text>
</comment>
<keyword evidence="2" id="KW-1185">Reference proteome</keyword>
<dbReference type="Proteomes" id="UP000708208">
    <property type="component" value="Unassembled WGS sequence"/>
</dbReference>
<name>A0A8J2PBB2_9HEXA</name>
<evidence type="ECO:0000313" key="1">
    <source>
        <dbReference type="EMBL" id="CAG7821877.1"/>
    </source>
</evidence>
<dbReference type="OrthoDB" id="7202371at2759"/>
<protein>
    <submittedName>
        <fullName evidence="1">Uncharacterized protein</fullName>
    </submittedName>
</protein>
<dbReference type="EMBL" id="CAJVCH010523917">
    <property type="protein sequence ID" value="CAG7821877.1"/>
    <property type="molecule type" value="Genomic_DNA"/>
</dbReference>
<dbReference type="AlphaFoldDB" id="A0A8J2PBB2"/>
<organism evidence="1 2">
    <name type="scientific">Allacma fusca</name>
    <dbReference type="NCBI Taxonomy" id="39272"/>
    <lineage>
        <taxon>Eukaryota</taxon>
        <taxon>Metazoa</taxon>
        <taxon>Ecdysozoa</taxon>
        <taxon>Arthropoda</taxon>
        <taxon>Hexapoda</taxon>
        <taxon>Collembola</taxon>
        <taxon>Symphypleona</taxon>
        <taxon>Sminthuridae</taxon>
        <taxon>Allacma</taxon>
    </lineage>
</organism>
<gene>
    <name evidence="1" type="ORF">AFUS01_LOCUS32182</name>
</gene>
<reference evidence="1" key="1">
    <citation type="submission" date="2021-06" db="EMBL/GenBank/DDBJ databases">
        <authorList>
            <person name="Hodson N. C."/>
            <person name="Mongue J. A."/>
            <person name="Jaron S. K."/>
        </authorList>
    </citation>
    <scope>NUCLEOTIDE SEQUENCE</scope>
</reference>
<proteinExistence type="predicted"/>